<evidence type="ECO:0000256" key="1">
    <source>
        <dbReference type="ARBA" id="ARBA00023015"/>
    </source>
</evidence>
<dbReference type="SMART" id="SM00448">
    <property type="entry name" value="REC"/>
    <property type="match status" value="1"/>
</dbReference>
<protein>
    <submittedName>
        <fullName evidence="6">DNA-binding NarL/FixJ family response regulator</fullName>
    </submittedName>
</protein>
<dbReference type="EMBL" id="JACHMJ010000001">
    <property type="protein sequence ID" value="MBB5843368.1"/>
    <property type="molecule type" value="Genomic_DNA"/>
</dbReference>
<dbReference type="InterPro" id="IPR039420">
    <property type="entry name" value="WalR-like"/>
</dbReference>
<dbReference type="PROSITE" id="PS50110">
    <property type="entry name" value="RESPONSE_REGULATORY"/>
    <property type="match status" value="1"/>
</dbReference>
<dbReference type="InterPro" id="IPR001789">
    <property type="entry name" value="Sig_transdc_resp-reg_receiver"/>
</dbReference>
<dbReference type="Pfam" id="PF00072">
    <property type="entry name" value="Response_reg"/>
    <property type="match status" value="1"/>
</dbReference>
<keyword evidence="7" id="KW-1185">Reference proteome</keyword>
<dbReference type="CDD" id="cd17535">
    <property type="entry name" value="REC_NarL-like"/>
    <property type="match status" value="1"/>
</dbReference>
<evidence type="ECO:0000313" key="7">
    <source>
        <dbReference type="Proteomes" id="UP000536685"/>
    </source>
</evidence>
<keyword evidence="3" id="KW-0804">Transcription</keyword>
<name>A0A841ALZ8_9MICO</name>
<keyword evidence="1" id="KW-0805">Transcription regulation</keyword>
<evidence type="ECO:0000256" key="4">
    <source>
        <dbReference type="PROSITE-ProRule" id="PRU00169"/>
    </source>
</evidence>
<comment type="caution">
    <text evidence="6">The sequence shown here is derived from an EMBL/GenBank/DDBJ whole genome shotgun (WGS) entry which is preliminary data.</text>
</comment>
<gene>
    <name evidence="6" type="ORF">HD599_001691</name>
</gene>
<evidence type="ECO:0000259" key="5">
    <source>
        <dbReference type="PROSITE" id="PS50110"/>
    </source>
</evidence>
<dbReference type="PANTHER" id="PTHR43214:SF24">
    <property type="entry name" value="TRANSCRIPTIONAL REGULATORY PROTEIN NARL-RELATED"/>
    <property type="match status" value="1"/>
</dbReference>
<evidence type="ECO:0000256" key="3">
    <source>
        <dbReference type="ARBA" id="ARBA00023163"/>
    </source>
</evidence>
<dbReference type="RefSeq" id="WP_184235981.1">
    <property type="nucleotide sequence ID" value="NZ_JACHMJ010000001.1"/>
</dbReference>
<dbReference type="GO" id="GO:0003677">
    <property type="term" value="F:DNA binding"/>
    <property type="evidence" value="ECO:0007669"/>
    <property type="project" value="UniProtKB-KW"/>
</dbReference>
<dbReference type="SUPFAM" id="SSF52172">
    <property type="entry name" value="CheY-like"/>
    <property type="match status" value="1"/>
</dbReference>
<proteinExistence type="predicted"/>
<keyword evidence="4" id="KW-0597">Phosphoprotein</keyword>
<sequence>MTIGVLIVDDQPLQRAGFRMVLDSQPDIEVLGEAGDGAQALAQVRRTVTDVVLMDVRMPRVNGLVASERITTDARVRALGPAPRIVLVTALELEDQVPPAADAGVYAMVYKDVEPEVLLSIVRAAAANR</sequence>
<reference evidence="6 7" key="1">
    <citation type="submission" date="2020-08" db="EMBL/GenBank/DDBJ databases">
        <title>Sequencing the genomes of 1000 actinobacteria strains.</title>
        <authorList>
            <person name="Klenk H.-P."/>
        </authorList>
    </citation>
    <scope>NUCLEOTIDE SEQUENCE [LARGE SCALE GENOMIC DNA]</scope>
    <source>
        <strain evidence="6 7">DSM 105784</strain>
    </source>
</reference>
<accession>A0A841ALZ8</accession>
<dbReference type="InterPro" id="IPR058245">
    <property type="entry name" value="NreC/VraR/RcsB-like_REC"/>
</dbReference>
<organism evidence="6 7">
    <name type="scientific">Conyzicola lurida</name>
    <dbReference type="NCBI Taxonomy" id="1172621"/>
    <lineage>
        <taxon>Bacteria</taxon>
        <taxon>Bacillati</taxon>
        <taxon>Actinomycetota</taxon>
        <taxon>Actinomycetes</taxon>
        <taxon>Micrococcales</taxon>
        <taxon>Microbacteriaceae</taxon>
        <taxon>Conyzicola</taxon>
    </lineage>
</organism>
<feature type="modified residue" description="4-aspartylphosphate" evidence="4">
    <location>
        <position position="55"/>
    </location>
</feature>
<evidence type="ECO:0000313" key="6">
    <source>
        <dbReference type="EMBL" id="MBB5843368.1"/>
    </source>
</evidence>
<dbReference type="PANTHER" id="PTHR43214">
    <property type="entry name" value="TWO-COMPONENT RESPONSE REGULATOR"/>
    <property type="match status" value="1"/>
</dbReference>
<dbReference type="Gene3D" id="3.40.50.2300">
    <property type="match status" value="1"/>
</dbReference>
<dbReference type="AlphaFoldDB" id="A0A841ALZ8"/>
<dbReference type="GO" id="GO:0000160">
    <property type="term" value="P:phosphorelay signal transduction system"/>
    <property type="evidence" value="ECO:0007669"/>
    <property type="project" value="InterPro"/>
</dbReference>
<evidence type="ECO:0000256" key="2">
    <source>
        <dbReference type="ARBA" id="ARBA00023125"/>
    </source>
</evidence>
<dbReference type="Proteomes" id="UP000536685">
    <property type="component" value="Unassembled WGS sequence"/>
</dbReference>
<feature type="domain" description="Response regulatory" evidence="5">
    <location>
        <begin position="4"/>
        <end position="126"/>
    </location>
</feature>
<keyword evidence="2 6" id="KW-0238">DNA-binding</keyword>
<dbReference type="InterPro" id="IPR011006">
    <property type="entry name" value="CheY-like_superfamily"/>
</dbReference>